<reference evidence="1" key="1">
    <citation type="journal article" date="2020" name="Stud. Mycol.">
        <title>101 Dothideomycetes genomes: a test case for predicting lifestyles and emergence of pathogens.</title>
        <authorList>
            <person name="Haridas S."/>
            <person name="Albert R."/>
            <person name="Binder M."/>
            <person name="Bloem J."/>
            <person name="Labutti K."/>
            <person name="Salamov A."/>
            <person name="Andreopoulos B."/>
            <person name="Baker S."/>
            <person name="Barry K."/>
            <person name="Bills G."/>
            <person name="Bluhm B."/>
            <person name="Cannon C."/>
            <person name="Castanera R."/>
            <person name="Culley D."/>
            <person name="Daum C."/>
            <person name="Ezra D."/>
            <person name="Gonzalez J."/>
            <person name="Henrissat B."/>
            <person name="Kuo A."/>
            <person name="Liang C."/>
            <person name="Lipzen A."/>
            <person name="Lutzoni F."/>
            <person name="Magnuson J."/>
            <person name="Mondo S."/>
            <person name="Nolan M."/>
            <person name="Ohm R."/>
            <person name="Pangilinan J."/>
            <person name="Park H.-J."/>
            <person name="Ramirez L."/>
            <person name="Alfaro M."/>
            <person name="Sun H."/>
            <person name="Tritt A."/>
            <person name="Yoshinaga Y."/>
            <person name="Zwiers L.-H."/>
            <person name="Turgeon B."/>
            <person name="Goodwin S."/>
            <person name="Spatafora J."/>
            <person name="Crous P."/>
            <person name="Grigoriev I."/>
        </authorList>
    </citation>
    <scope>NUCLEOTIDE SEQUENCE</scope>
    <source>
        <strain evidence="1">ATCC 200398</strain>
    </source>
</reference>
<keyword evidence="2" id="KW-1185">Reference proteome</keyword>
<dbReference type="EMBL" id="MU003513">
    <property type="protein sequence ID" value="KAF2469183.1"/>
    <property type="molecule type" value="Genomic_DNA"/>
</dbReference>
<organism evidence="1 2">
    <name type="scientific">Lindgomyces ingoldianus</name>
    <dbReference type="NCBI Taxonomy" id="673940"/>
    <lineage>
        <taxon>Eukaryota</taxon>
        <taxon>Fungi</taxon>
        <taxon>Dikarya</taxon>
        <taxon>Ascomycota</taxon>
        <taxon>Pezizomycotina</taxon>
        <taxon>Dothideomycetes</taxon>
        <taxon>Pleosporomycetidae</taxon>
        <taxon>Pleosporales</taxon>
        <taxon>Lindgomycetaceae</taxon>
        <taxon>Lindgomyces</taxon>
    </lineage>
</organism>
<evidence type="ECO:0000313" key="1">
    <source>
        <dbReference type="EMBL" id="KAF2469183.1"/>
    </source>
</evidence>
<evidence type="ECO:0000313" key="2">
    <source>
        <dbReference type="Proteomes" id="UP000799755"/>
    </source>
</evidence>
<name>A0ACB6QQB6_9PLEO</name>
<sequence>MALIQAIVGTLLLGSVLAFTPEQMLAAPRRSTANVNPSGEWALFTSTSYNWTTHKPSTKWQLMNVDSGDITAAPFDSGISEVVWVGPSNTSILYINGTNDEIPGGVTLYTADIGASNFSPTLVASLGAPFQGLKAVNTDSGAIKFIVNCLAYANNGSAYNPDLASKSRSTGQLYDANFVRHWDVYLTAERYAIFSGILSSGYGGSYTFDGTIKNLLWGMQAPVTRPESPVQPFGDQGDYDLSPDGNTVAFLTKAPELPKANYTASYIYLVPHDASLTADRINGPDTTAPDTAKGASASPRWSPDGKKVAYCQQDGIAYESDRFKCYFAEITGLHANVIPVAEDWDSSPAFLQWSLDSENLIIASELHASVRLWTIPIYAKSSYQPTNFTGPETTISDFAVLPGGSFFVSSASSWTSRMFYTIKPGEKPNVLFTANEADPELAGLGPKDVSNFWYEGGDGDMIQCFVFYPTNFNPDKSYPLVFNVHGGPQSSQGDSWSTRWNLRMWADQGYIVTSPQFTGTPSYSQRFTDAIQGNWGGTPYRDLEKLYEYLEANVSYVNTSNAVAVGASYGGFMMNWIQGQPLGRKFRALVTHDGKLSQESSYGTDELWFIQQDQNGTIWDNRDNYERYDPLFHAKNFSTPHFVVHNDLDYRLPIAEGVMMFNVLQSLGVPSRFLHFPDEGHWVLSRENSLVWHRAIFNWIRYWTGMEKDLLMDIVITQ</sequence>
<proteinExistence type="predicted"/>
<dbReference type="Proteomes" id="UP000799755">
    <property type="component" value="Unassembled WGS sequence"/>
</dbReference>
<accession>A0ACB6QQB6</accession>
<protein>
    <submittedName>
        <fullName evidence="1">Alpha/beta-hydrolase</fullName>
    </submittedName>
</protein>
<gene>
    <name evidence="1" type="ORF">BDR25DRAFT_264403</name>
</gene>
<comment type="caution">
    <text evidence="1">The sequence shown here is derived from an EMBL/GenBank/DDBJ whole genome shotgun (WGS) entry which is preliminary data.</text>
</comment>